<keyword evidence="1" id="KW-0808">Transferase</keyword>
<dbReference type="HOGENOM" id="CLU_033975_0_0_2"/>
<proteinExistence type="predicted"/>
<reference evidence="2 3" key="2">
    <citation type="journal article" date="2011" name="Stand. Genomic Sci.">
        <title>Complete genome sequence of Ferroglobus placidus AEDII12DO.</title>
        <authorList>
            <person name="Anderson I."/>
            <person name="Risso C."/>
            <person name="Holmes D."/>
            <person name="Lucas S."/>
            <person name="Copeland A."/>
            <person name="Lapidus A."/>
            <person name="Cheng J.F."/>
            <person name="Bruce D."/>
            <person name="Goodwin L."/>
            <person name="Pitluck S."/>
            <person name="Saunders E."/>
            <person name="Brettin T."/>
            <person name="Detter J.C."/>
            <person name="Han C."/>
            <person name="Tapia R."/>
            <person name="Larimer F."/>
            <person name="Land M."/>
            <person name="Hauser L."/>
            <person name="Woyke T."/>
            <person name="Lovley D."/>
            <person name="Kyrpides N."/>
            <person name="Ivanova N."/>
        </authorList>
    </citation>
    <scope>NUCLEOTIDE SEQUENCE [LARGE SCALE GENOMIC DNA]</scope>
    <source>
        <strain evidence="3">DSM 10642 / AEDII12DO</strain>
    </source>
</reference>
<gene>
    <name evidence="2" type="ordered locus">Ferp_2313</name>
</gene>
<dbReference type="Proteomes" id="UP000002613">
    <property type="component" value="Chromosome"/>
</dbReference>
<dbReference type="InterPro" id="IPR044855">
    <property type="entry name" value="CoA-Trfase_III_dom3_sf"/>
</dbReference>
<dbReference type="SUPFAM" id="SSF89796">
    <property type="entry name" value="CoA-transferase family III (CaiB/BaiF)"/>
    <property type="match status" value="1"/>
</dbReference>
<evidence type="ECO:0000313" key="3">
    <source>
        <dbReference type="Proteomes" id="UP000002613"/>
    </source>
</evidence>
<dbReference type="PANTHER" id="PTHR48207">
    <property type="entry name" value="SUCCINATE--HYDROXYMETHYLGLUTARATE COA-TRANSFERASE"/>
    <property type="match status" value="1"/>
</dbReference>
<accession>D3S1H3</accession>
<name>D3S1H3_FERPA</name>
<dbReference type="InterPro" id="IPR050483">
    <property type="entry name" value="CoA-transferase_III_domain"/>
</dbReference>
<dbReference type="GO" id="GO:0008410">
    <property type="term" value="F:CoA-transferase activity"/>
    <property type="evidence" value="ECO:0007669"/>
    <property type="project" value="TreeGrafter"/>
</dbReference>
<protein>
    <submittedName>
        <fullName evidence="2">L-carnitine dehydratase/bile acid-inducible protein F</fullName>
    </submittedName>
</protein>
<keyword evidence="3" id="KW-1185">Reference proteome</keyword>
<reference evidence="3" key="1">
    <citation type="submission" date="2010-02" db="EMBL/GenBank/DDBJ databases">
        <title>Complete sequence of Ferroglobus placidus DSM 10642.</title>
        <authorList>
            <consortium name="US DOE Joint Genome Institute"/>
            <person name="Lucas S."/>
            <person name="Copeland A."/>
            <person name="Lapidus A."/>
            <person name="Cheng J.-F."/>
            <person name="Bruce D."/>
            <person name="Goodwin L."/>
            <person name="Pitluck S."/>
            <person name="Saunders E."/>
            <person name="Brettin T."/>
            <person name="Detter J.C."/>
            <person name="Han C."/>
            <person name="Tapia R."/>
            <person name="Larimer F."/>
            <person name="Land M."/>
            <person name="Hauser L."/>
            <person name="Kyrpides N."/>
            <person name="Ivanova N."/>
            <person name="Holmes D."/>
            <person name="Lovley D."/>
            <person name="Kyrpides N."/>
            <person name="Anderson I.J."/>
            <person name="Woyke T."/>
        </authorList>
    </citation>
    <scope>NUCLEOTIDE SEQUENCE [LARGE SCALE GENOMIC DNA]</scope>
    <source>
        <strain evidence="3">DSM 10642 / AEDII12DO</strain>
    </source>
</reference>
<dbReference type="PaxDb" id="589924-Ferp_2313"/>
<dbReference type="Gene3D" id="3.30.1540.10">
    <property type="entry name" value="formyl-coa transferase, domain 3"/>
    <property type="match status" value="1"/>
</dbReference>
<evidence type="ECO:0000256" key="1">
    <source>
        <dbReference type="ARBA" id="ARBA00022679"/>
    </source>
</evidence>
<dbReference type="InterPro" id="IPR003673">
    <property type="entry name" value="CoA-Trfase_fam_III"/>
</dbReference>
<evidence type="ECO:0000313" key="2">
    <source>
        <dbReference type="EMBL" id="ADC66437.1"/>
    </source>
</evidence>
<dbReference type="PANTHER" id="PTHR48207:SF3">
    <property type="entry name" value="SUCCINATE--HYDROXYMETHYLGLUTARATE COA-TRANSFERASE"/>
    <property type="match status" value="1"/>
</dbReference>
<organism evidence="2 3">
    <name type="scientific">Ferroglobus placidus (strain DSM 10642 / AEDII12DO)</name>
    <dbReference type="NCBI Taxonomy" id="589924"/>
    <lineage>
        <taxon>Archaea</taxon>
        <taxon>Methanobacteriati</taxon>
        <taxon>Methanobacteriota</taxon>
        <taxon>Archaeoglobi</taxon>
        <taxon>Archaeoglobales</taxon>
        <taxon>Archaeoglobaceae</taxon>
        <taxon>Ferroglobus</taxon>
    </lineage>
</organism>
<sequence length="391" mass="43689">MSSCLKENFLEGVTVLSVEQAVSLPYCTWRLAADGAEVIRVEPPWGDPNRYVGESALDEEGMSAYFLGINSGKKSITLNLNSPKGKEILGELIKEFDVDIFATNQVPSNYKKLGIDYERIRSIKEDIIWVGISGFGPERPEAAYDPMIQAYSGIMDTNGDENSPPLKFGVSIADLEAANQAYCEIMKALLIREKTGKGCRIDISMLDCCLSLLALHIPMVSLGIKVPKSGNKHPIFAPVGVYRTKDGYVSIAIGSEAQWERLCSLPGFEILKKDIYSTNNRRKANEEQLDRDLEEILSKRNTEEIIELFKKARIPISKVTTLPQIFEDSYLSSKLWKTRDEKTGLEVLLAPPPVTTKTKQLTFAPRLGEHNEEIYSKLGYDVEELKKEGII</sequence>
<dbReference type="OrthoDB" id="28444at2157"/>
<dbReference type="GeneID" id="8779853"/>
<dbReference type="EMBL" id="CP001899">
    <property type="protein sequence ID" value="ADC66437.1"/>
    <property type="molecule type" value="Genomic_DNA"/>
</dbReference>
<dbReference type="Pfam" id="PF02515">
    <property type="entry name" value="CoA_transf_3"/>
    <property type="match status" value="1"/>
</dbReference>
<dbReference type="Gene3D" id="3.40.50.10540">
    <property type="entry name" value="Crotonobetainyl-coa:carnitine coa-transferase, domain 1"/>
    <property type="match status" value="1"/>
</dbReference>
<dbReference type="AlphaFoldDB" id="D3S1H3"/>
<dbReference type="RefSeq" id="WP_012966774.1">
    <property type="nucleotide sequence ID" value="NC_013849.1"/>
</dbReference>
<dbReference type="InterPro" id="IPR023606">
    <property type="entry name" value="CoA-Trfase_III_dom_1_sf"/>
</dbReference>
<dbReference type="KEGG" id="fpl:Ferp_2313"/>
<dbReference type="eggNOG" id="arCOG02304">
    <property type="taxonomic scope" value="Archaea"/>
</dbReference>